<dbReference type="Proteomes" id="UP000022272">
    <property type="component" value="Unassembled WGS sequence"/>
</dbReference>
<feature type="non-terminal residue" evidence="1">
    <location>
        <position position="53"/>
    </location>
</feature>
<accession>A0A016BVX1</accession>
<proteinExistence type="predicted"/>
<dbReference type="AlphaFoldDB" id="A0A016BVX1"/>
<reference evidence="1 2" key="1">
    <citation type="submission" date="2014-02" db="EMBL/GenBank/DDBJ databases">
        <authorList>
            <person name="Sears C."/>
            <person name="Carroll K."/>
            <person name="Sack B.R."/>
            <person name="Qadri F."/>
            <person name="Myers L.L."/>
            <person name="Chung G.-T."/>
            <person name="Escheverria P."/>
            <person name="Fraser C.M."/>
            <person name="Sadzewicz L."/>
            <person name="Shefchek K.A."/>
            <person name="Tallon L."/>
            <person name="Das S.P."/>
            <person name="Daugherty S."/>
            <person name="Mongodin E.F."/>
        </authorList>
    </citation>
    <scope>NUCLEOTIDE SEQUENCE [LARGE SCALE GENOMIC DNA]</scope>
    <source>
        <strain evidence="1 2">2-F-2 #4</strain>
    </source>
</reference>
<dbReference type="EMBL" id="JGDM01000051">
    <property type="protein sequence ID" value="EXZ44721.1"/>
    <property type="molecule type" value="Genomic_DNA"/>
</dbReference>
<evidence type="ECO:0000313" key="2">
    <source>
        <dbReference type="Proteomes" id="UP000022272"/>
    </source>
</evidence>
<evidence type="ECO:0000313" key="1">
    <source>
        <dbReference type="EMBL" id="EXZ44721.1"/>
    </source>
</evidence>
<organism evidence="1 2">
    <name type="scientific">Bacteroides fragilis str. 2-F-2 #4</name>
    <dbReference type="NCBI Taxonomy" id="1339280"/>
    <lineage>
        <taxon>Bacteria</taxon>
        <taxon>Pseudomonadati</taxon>
        <taxon>Bacteroidota</taxon>
        <taxon>Bacteroidia</taxon>
        <taxon>Bacteroidales</taxon>
        <taxon>Bacteroidaceae</taxon>
        <taxon>Bacteroides</taxon>
    </lineage>
</organism>
<protein>
    <submittedName>
        <fullName evidence="1">Putative phage integrase domain protein</fullName>
    </submittedName>
</protein>
<gene>
    <name evidence="1" type="ORF">M076_2173</name>
</gene>
<comment type="caution">
    <text evidence="1">The sequence shown here is derived from an EMBL/GenBank/DDBJ whole genome shotgun (WGS) entry which is preliminary data.</text>
</comment>
<name>A0A016BVX1_BACFG</name>
<sequence length="53" mass="6293">MLRGTNKEAKDINLIIERLKAKVNDILVKYRLKNLTLNKEAFIREYNNPSDFK</sequence>